<comment type="caution">
    <text evidence="4">The sequence shown here is derived from an EMBL/GenBank/DDBJ whole genome shotgun (WGS) entry which is preliminary data.</text>
</comment>
<organism evidence="4 5">
    <name type="scientific">Falsiroseomonas selenitidurans</name>
    <dbReference type="NCBI Taxonomy" id="2716335"/>
    <lineage>
        <taxon>Bacteria</taxon>
        <taxon>Pseudomonadati</taxon>
        <taxon>Pseudomonadota</taxon>
        <taxon>Alphaproteobacteria</taxon>
        <taxon>Acetobacterales</taxon>
        <taxon>Roseomonadaceae</taxon>
        <taxon>Falsiroseomonas</taxon>
    </lineage>
</organism>
<feature type="compositionally biased region" description="Low complexity" evidence="2">
    <location>
        <begin position="14"/>
        <end position="24"/>
    </location>
</feature>
<dbReference type="CDD" id="cd06464">
    <property type="entry name" value="ACD_sHsps-like"/>
    <property type="match status" value="1"/>
</dbReference>
<proteinExistence type="inferred from homology"/>
<evidence type="ECO:0000313" key="5">
    <source>
        <dbReference type="Proteomes" id="UP000787635"/>
    </source>
</evidence>
<evidence type="ECO:0000256" key="2">
    <source>
        <dbReference type="SAM" id="MobiDB-lite"/>
    </source>
</evidence>
<name>A0ABX1EC65_9PROT</name>
<evidence type="ECO:0000313" key="4">
    <source>
        <dbReference type="EMBL" id="NKC34548.1"/>
    </source>
</evidence>
<sequence>MSLSRAMSEQARQDAPPADPAGSLAGMLEGLKGLAEGLGRLAEGAGQAGEEGRVVFGYSVRTLDGSVQAFGHVPDPKPGGTAEAAVPEARQPLVDVFEEADAILVVAEVPGLEPAALTLALRDGALEITGAGRLRYHRRVALPCAVREAGMTHACRNGILEVRLPRAEAAP</sequence>
<feature type="domain" description="SHSP" evidence="3">
    <location>
        <begin position="84"/>
        <end position="171"/>
    </location>
</feature>
<dbReference type="InterPro" id="IPR008978">
    <property type="entry name" value="HSP20-like_chaperone"/>
</dbReference>
<dbReference type="SUPFAM" id="SSF49764">
    <property type="entry name" value="HSP20-like chaperones"/>
    <property type="match status" value="1"/>
</dbReference>
<dbReference type="InterPro" id="IPR002068">
    <property type="entry name" value="A-crystallin/Hsp20_dom"/>
</dbReference>
<keyword evidence="5" id="KW-1185">Reference proteome</keyword>
<accession>A0ABX1EC65</accession>
<dbReference type="PROSITE" id="PS01031">
    <property type="entry name" value="SHSP"/>
    <property type="match status" value="1"/>
</dbReference>
<feature type="region of interest" description="Disordered" evidence="2">
    <location>
        <begin position="1"/>
        <end position="24"/>
    </location>
</feature>
<protein>
    <submittedName>
        <fullName evidence="4">Hsp20/alpha crystallin family protein</fullName>
    </submittedName>
</protein>
<dbReference type="Proteomes" id="UP000787635">
    <property type="component" value="Unassembled WGS sequence"/>
</dbReference>
<reference evidence="4 5" key="1">
    <citation type="submission" date="2020-03" db="EMBL/GenBank/DDBJ databases">
        <title>Roseomonas selenitidurans sp. nov. isolated from urban soil.</title>
        <authorList>
            <person name="Liu H."/>
        </authorList>
    </citation>
    <scope>NUCLEOTIDE SEQUENCE [LARGE SCALE GENOMIC DNA]</scope>
    <source>
        <strain evidence="4 5">BU-1</strain>
    </source>
</reference>
<dbReference type="Gene3D" id="2.60.40.790">
    <property type="match status" value="1"/>
</dbReference>
<evidence type="ECO:0000256" key="1">
    <source>
        <dbReference type="PROSITE-ProRule" id="PRU00285"/>
    </source>
</evidence>
<evidence type="ECO:0000259" key="3">
    <source>
        <dbReference type="PROSITE" id="PS01031"/>
    </source>
</evidence>
<dbReference type="RefSeq" id="WP_168035249.1">
    <property type="nucleotide sequence ID" value="NZ_JAAVNE010000096.1"/>
</dbReference>
<dbReference type="EMBL" id="JAAVNE010000096">
    <property type="protein sequence ID" value="NKC34548.1"/>
    <property type="molecule type" value="Genomic_DNA"/>
</dbReference>
<comment type="similarity">
    <text evidence="1">Belongs to the small heat shock protein (HSP20) family.</text>
</comment>
<gene>
    <name evidence="4" type="ORF">HEQ75_27090</name>
</gene>